<dbReference type="CDD" id="cd16922">
    <property type="entry name" value="HATPase_EvgS-ArcB-TorS-like"/>
    <property type="match status" value="1"/>
</dbReference>
<evidence type="ECO:0000259" key="7">
    <source>
        <dbReference type="PROSITE" id="PS50110"/>
    </source>
</evidence>
<dbReference type="RefSeq" id="WP_193676421.1">
    <property type="nucleotide sequence ID" value="NZ_JADDIV010000003.1"/>
</dbReference>
<dbReference type="Pfam" id="PF00512">
    <property type="entry name" value="HisKA"/>
    <property type="match status" value="1"/>
</dbReference>
<dbReference type="EC" id="2.7.13.3" evidence="2"/>
<feature type="domain" description="Histidine kinase" evidence="6">
    <location>
        <begin position="379"/>
        <end position="595"/>
    </location>
</feature>
<comment type="caution">
    <text evidence="8">The sequence shown here is derived from an EMBL/GenBank/DDBJ whole genome shotgun (WGS) entry which is preliminary data.</text>
</comment>
<feature type="transmembrane region" description="Helical" evidence="5">
    <location>
        <begin position="272"/>
        <end position="297"/>
    </location>
</feature>
<dbReference type="SUPFAM" id="SSF55874">
    <property type="entry name" value="ATPase domain of HSP90 chaperone/DNA topoisomerase II/histidine kinase"/>
    <property type="match status" value="1"/>
</dbReference>
<feature type="transmembrane region" description="Helical" evidence="5">
    <location>
        <begin position="12"/>
        <end position="36"/>
    </location>
</feature>
<keyword evidence="5" id="KW-0812">Transmembrane</keyword>
<dbReference type="PANTHER" id="PTHR43547:SF2">
    <property type="entry name" value="HYBRID SIGNAL TRANSDUCTION HISTIDINE KINASE C"/>
    <property type="match status" value="1"/>
</dbReference>
<keyword evidence="3 4" id="KW-0597">Phosphoprotein</keyword>
<dbReference type="Gene3D" id="1.10.287.130">
    <property type="match status" value="1"/>
</dbReference>
<dbReference type="InterPro" id="IPR003661">
    <property type="entry name" value="HisK_dim/P_dom"/>
</dbReference>
<dbReference type="Gene3D" id="3.40.50.2300">
    <property type="match status" value="1"/>
</dbReference>
<dbReference type="InterPro" id="IPR036890">
    <property type="entry name" value="HATPase_C_sf"/>
</dbReference>
<organism evidence="8 9">
    <name type="scientific">Ramlibacter pallidus</name>
    <dbReference type="NCBI Taxonomy" id="2780087"/>
    <lineage>
        <taxon>Bacteria</taxon>
        <taxon>Pseudomonadati</taxon>
        <taxon>Pseudomonadota</taxon>
        <taxon>Betaproteobacteria</taxon>
        <taxon>Burkholderiales</taxon>
        <taxon>Comamonadaceae</taxon>
        <taxon>Ramlibacter</taxon>
    </lineage>
</organism>
<evidence type="ECO:0000256" key="2">
    <source>
        <dbReference type="ARBA" id="ARBA00012438"/>
    </source>
</evidence>
<dbReference type="CDD" id="cd18773">
    <property type="entry name" value="PDC1_HK_sensor"/>
    <property type="match status" value="1"/>
</dbReference>
<keyword evidence="5" id="KW-1133">Transmembrane helix</keyword>
<evidence type="ECO:0000256" key="3">
    <source>
        <dbReference type="ARBA" id="ARBA00022553"/>
    </source>
</evidence>
<dbReference type="PRINTS" id="PR00344">
    <property type="entry name" value="BCTRLSENSOR"/>
</dbReference>
<dbReference type="InterPro" id="IPR036097">
    <property type="entry name" value="HisK_dim/P_sf"/>
</dbReference>
<evidence type="ECO:0000256" key="4">
    <source>
        <dbReference type="PROSITE-ProRule" id="PRU00169"/>
    </source>
</evidence>
<dbReference type="InterPro" id="IPR001789">
    <property type="entry name" value="Sig_transdc_resp-reg_receiver"/>
</dbReference>
<dbReference type="InterPro" id="IPR004358">
    <property type="entry name" value="Sig_transdc_His_kin-like_C"/>
</dbReference>
<dbReference type="Proteomes" id="UP000806285">
    <property type="component" value="Unassembled WGS sequence"/>
</dbReference>
<dbReference type="PANTHER" id="PTHR43547">
    <property type="entry name" value="TWO-COMPONENT HISTIDINE KINASE"/>
    <property type="match status" value="1"/>
</dbReference>
<dbReference type="InterPro" id="IPR003594">
    <property type="entry name" value="HATPase_dom"/>
</dbReference>
<comment type="catalytic activity">
    <reaction evidence="1">
        <text>ATP + protein L-histidine = ADP + protein N-phospho-L-histidine.</text>
        <dbReference type="EC" id="2.7.13.3"/>
    </reaction>
</comment>
<dbReference type="Pfam" id="PF00072">
    <property type="entry name" value="Response_reg"/>
    <property type="match status" value="1"/>
</dbReference>
<dbReference type="SUPFAM" id="SSF47384">
    <property type="entry name" value="Homodimeric domain of signal transducing histidine kinase"/>
    <property type="match status" value="1"/>
</dbReference>
<evidence type="ECO:0000313" key="9">
    <source>
        <dbReference type="Proteomes" id="UP000806285"/>
    </source>
</evidence>
<dbReference type="CDD" id="cd18774">
    <property type="entry name" value="PDC2_HK_sensor"/>
    <property type="match status" value="1"/>
</dbReference>
<evidence type="ECO:0000259" key="6">
    <source>
        <dbReference type="PROSITE" id="PS50109"/>
    </source>
</evidence>
<keyword evidence="5" id="KW-0472">Membrane</keyword>
<dbReference type="SMART" id="SM00448">
    <property type="entry name" value="REC"/>
    <property type="match status" value="1"/>
</dbReference>
<proteinExistence type="predicted"/>
<dbReference type="PROSITE" id="PS50110">
    <property type="entry name" value="RESPONSE_REGULATORY"/>
    <property type="match status" value="1"/>
</dbReference>
<dbReference type="InterPro" id="IPR011006">
    <property type="entry name" value="CheY-like_superfamily"/>
</dbReference>
<evidence type="ECO:0000313" key="8">
    <source>
        <dbReference type="EMBL" id="MBE7367783.1"/>
    </source>
</evidence>
<dbReference type="PROSITE" id="PS50109">
    <property type="entry name" value="HIS_KIN"/>
    <property type="match status" value="1"/>
</dbReference>
<name>A0ABR9S2P8_9BURK</name>
<keyword evidence="9" id="KW-1185">Reference proteome</keyword>
<dbReference type="CDD" id="cd00082">
    <property type="entry name" value="HisKA"/>
    <property type="match status" value="1"/>
</dbReference>
<evidence type="ECO:0000256" key="5">
    <source>
        <dbReference type="SAM" id="Phobius"/>
    </source>
</evidence>
<protein>
    <recommendedName>
        <fullName evidence="2">histidine kinase</fullName>
        <ecNumber evidence="2">2.7.13.3</ecNumber>
    </recommendedName>
</protein>
<dbReference type="InterPro" id="IPR005467">
    <property type="entry name" value="His_kinase_dom"/>
</dbReference>
<dbReference type="EMBL" id="JADDIV010000003">
    <property type="protein sequence ID" value="MBE7367783.1"/>
    <property type="molecule type" value="Genomic_DNA"/>
</dbReference>
<sequence length="735" mass="77869">MKLPAPGRPLRYRLFLLAASGLLPLAIVAAVVLAYISGERAHDARATALLVSRALATAIDAELRATVSVLQSMSLVDELHGGELEEFHALGRRIAASQGWRAVVLADPQGKLLLSSAHALSAPAPDAVDPESMQKAIATRLPVVGTVTTGPRNNQAFAVRLPVLRDGQLRYVLSAVIPAEHILGVLLRQNVPGTSIVTVLDQKLTRVARSRQHTSPGPSPSLAALLATPEREGTGNTTTLEGMRSHTGFSRLQDWGWTVVTGISAEDADTGLYSVIGAVGAGLLASLALAAFVAWYFSRDVIEPIEALKAAAQALGRGEPVLVSRLDIAELQDVGAALKQAAVDRDLAARERETLLARATEALRQAEEAGRSKDEFLAMLGHELRNPLAPMATALHLMKRKGDPGTRLEREVMQRQVTHMQRLVDDLLDVSRITGKRLEMRMQPVRLADVVRHAAQSVQPVLGLRRFGVEVAPDAEDLWVSADEVRLGQVLTNLLGNAIKFTGPEGSIRLALRRAGTQAEVEVSDTGLGMAPEVLAHVFDLFYQAPQGTDRSRGGLGLGLAISRSLVEMHGGAVRATSPGEGQGSTFTITLPQVAPPQAFVESSAPAAPEGSHARVLLVDDNQDAADTAAALLQLSGYEVKVAYDPGVALTLLDQFVPQVAVLDIGLPGMSGYELAQRVRAHRNGARCHLVALTGYGTAADIAKAGEAGFAQHLVKPASPVDLLRAVQRGVGEAA</sequence>
<reference evidence="8 9" key="1">
    <citation type="submission" date="2020-10" db="EMBL/GenBank/DDBJ databases">
        <title>Ramlibacter sp. HM2 16S ribosomal RNA gene Genome sequencing and assembly.</title>
        <authorList>
            <person name="Kang M."/>
        </authorList>
    </citation>
    <scope>NUCLEOTIDE SEQUENCE [LARGE SCALE GENOMIC DNA]</scope>
    <source>
        <strain evidence="8 9">HM2</strain>
    </source>
</reference>
<evidence type="ECO:0000256" key="1">
    <source>
        <dbReference type="ARBA" id="ARBA00000085"/>
    </source>
</evidence>
<dbReference type="Gene3D" id="3.30.450.20">
    <property type="entry name" value="PAS domain"/>
    <property type="match status" value="1"/>
</dbReference>
<dbReference type="SUPFAM" id="SSF52172">
    <property type="entry name" value="CheY-like"/>
    <property type="match status" value="1"/>
</dbReference>
<gene>
    <name evidence="8" type="ORF">IM787_09410</name>
</gene>
<feature type="modified residue" description="4-aspartylphosphate" evidence="4">
    <location>
        <position position="664"/>
    </location>
</feature>
<accession>A0ABR9S2P8</accession>
<dbReference type="SMART" id="SM00388">
    <property type="entry name" value="HisKA"/>
    <property type="match status" value="1"/>
</dbReference>
<dbReference type="SMART" id="SM00387">
    <property type="entry name" value="HATPase_c"/>
    <property type="match status" value="1"/>
</dbReference>
<dbReference type="Pfam" id="PF02518">
    <property type="entry name" value="HATPase_c"/>
    <property type="match status" value="1"/>
</dbReference>
<feature type="domain" description="Response regulatory" evidence="7">
    <location>
        <begin position="615"/>
        <end position="731"/>
    </location>
</feature>
<dbReference type="Gene3D" id="3.30.565.10">
    <property type="entry name" value="Histidine kinase-like ATPase, C-terminal domain"/>
    <property type="match status" value="1"/>
</dbReference>